<evidence type="ECO:0000256" key="2">
    <source>
        <dbReference type="ARBA" id="ARBA00022723"/>
    </source>
</evidence>
<evidence type="ECO:0000259" key="5">
    <source>
        <dbReference type="PROSITE" id="PS51296"/>
    </source>
</evidence>
<dbReference type="AlphaFoldDB" id="A0A940N5C0"/>
<keyword evidence="3" id="KW-0408">Iron</keyword>
<keyword evidence="4" id="KW-0411">Iron-sulfur</keyword>
<dbReference type="GO" id="GO:0046872">
    <property type="term" value="F:metal ion binding"/>
    <property type="evidence" value="ECO:0007669"/>
    <property type="project" value="UniProtKB-KW"/>
</dbReference>
<name>A0A940N5C0_9PROT</name>
<proteinExistence type="predicted"/>
<gene>
    <name evidence="6" type="ORF">J5Y10_21755</name>
</gene>
<dbReference type="InterPro" id="IPR017941">
    <property type="entry name" value="Rieske_2Fe-2S"/>
</dbReference>
<evidence type="ECO:0000256" key="1">
    <source>
        <dbReference type="ARBA" id="ARBA00022714"/>
    </source>
</evidence>
<dbReference type="Gene3D" id="2.102.10.10">
    <property type="entry name" value="Rieske [2Fe-2S] iron-sulphur domain"/>
    <property type="match status" value="1"/>
</dbReference>
<keyword evidence="7" id="KW-1185">Reference proteome</keyword>
<dbReference type="Proteomes" id="UP000677537">
    <property type="component" value="Unassembled WGS sequence"/>
</dbReference>
<evidence type="ECO:0000313" key="7">
    <source>
        <dbReference type="Proteomes" id="UP000677537"/>
    </source>
</evidence>
<keyword evidence="2" id="KW-0479">Metal-binding</keyword>
<evidence type="ECO:0000313" key="6">
    <source>
        <dbReference type="EMBL" id="MBP0495425.1"/>
    </source>
</evidence>
<sequence>MSAEIPLGRLEDFPEGTATPIVCERDGRSTALLVVHQGGRLVAYLHMCRHQYLPLTWRGRRVLSADGRRIRCSSHGAEFAVEHGRPLGGPGDGSGLTAVALHIEDGAVSLAG</sequence>
<evidence type="ECO:0000256" key="4">
    <source>
        <dbReference type="ARBA" id="ARBA00023014"/>
    </source>
</evidence>
<organism evidence="6 7">
    <name type="scientific">Roseomonas indoligenes</name>
    <dbReference type="NCBI Taxonomy" id="2820811"/>
    <lineage>
        <taxon>Bacteria</taxon>
        <taxon>Pseudomonadati</taxon>
        <taxon>Pseudomonadota</taxon>
        <taxon>Alphaproteobacteria</taxon>
        <taxon>Acetobacterales</taxon>
        <taxon>Roseomonadaceae</taxon>
        <taxon>Roseomonas</taxon>
    </lineage>
</organism>
<dbReference type="InterPro" id="IPR036922">
    <property type="entry name" value="Rieske_2Fe-2S_sf"/>
</dbReference>
<dbReference type="SUPFAM" id="SSF50022">
    <property type="entry name" value="ISP domain"/>
    <property type="match status" value="1"/>
</dbReference>
<protein>
    <submittedName>
        <fullName evidence="6">Rieske 2Fe-2S domain-containing protein</fullName>
    </submittedName>
</protein>
<evidence type="ECO:0000256" key="3">
    <source>
        <dbReference type="ARBA" id="ARBA00023004"/>
    </source>
</evidence>
<dbReference type="GO" id="GO:0051537">
    <property type="term" value="F:2 iron, 2 sulfur cluster binding"/>
    <property type="evidence" value="ECO:0007669"/>
    <property type="project" value="UniProtKB-KW"/>
</dbReference>
<dbReference type="RefSeq" id="WP_209376225.1">
    <property type="nucleotide sequence ID" value="NZ_JAGIZA010000017.1"/>
</dbReference>
<dbReference type="PROSITE" id="PS51296">
    <property type="entry name" value="RIESKE"/>
    <property type="match status" value="1"/>
</dbReference>
<reference evidence="6" key="1">
    <citation type="submission" date="2021-03" db="EMBL/GenBank/DDBJ databases">
        <authorList>
            <person name="So Y."/>
        </authorList>
    </citation>
    <scope>NUCLEOTIDE SEQUENCE</scope>
    <source>
        <strain evidence="6">SG15</strain>
    </source>
</reference>
<dbReference type="Pfam" id="PF00355">
    <property type="entry name" value="Rieske"/>
    <property type="match status" value="1"/>
</dbReference>
<comment type="caution">
    <text evidence="6">The sequence shown here is derived from an EMBL/GenBank/DDBJ whole genome shotgun (WGS) entry which is preliminary data.</text>
</comment>
<accession>A0A940N5C0</accession>
<keyword evidence="1" id="KW-0001">2Fe-2S</keyword>
<feature type="domain" description="Rieske" evidence="5">
    <location>
        <begin position="5"/>
        <end position="110"/>
    </location>
</feature>
<dbReference type="EMBL" id="JAGIZA010000017">
    <property type="protein sequence ID" value="MBP0495425.1"/>
    <property type="molecule type" value="Genomic_DNA"/>
</dbReference>